<dbReference type="PRINTS" id="PR00040">
    <property type="entry name" value="HTHMERR"/>
</dbReference>
<dbReference type="InterPro" id="IPR000551">
    <property type="entry name" value="MerR-type_HTH_dom"/>
</dbReference>
<dbReference type="RefSeq" id="WP_266344711.1">
    <property type="nucleotide sequence ID" value="NZ_JAPKNH010000005.1"/>
</dbReference>
<evidence type="ECO:0000256" key="1">
    <source>
        <dbReference type="ARBA" id="ARBA00023125"/>
    </source>
</evidence>
<dbReference type="EMBL" id="JBHSML010000014">
    <property type="protein sequence ID" value="MFC5518523.1"/>
    <property type="molecule type" value="Genomic_DNA"/>
</dbReference>
<dbReference type="InterPro" id="IPR009061">
    <property type="entry name" value="DNA-bd_dom_put_sf"/>
</dbReference>
<evidence type="ECO:0000313" key="3">
    <source>
        <dbReference type="EMBL" id="MFC5518523.1"/>
    </source>
</evidence>
<dbReference type="Gene3D" id="1.10.1660.10">
    <property type="match status" value="1"/>
</dbReference>
<dbReference type="PANTHER" id="PTHR30204:SF97">
    <property type="entry name" value="MERR FAMILY REGULATORY PROTEIN"/>
    <property type="match status" value="1"/>
</dbReference>
<reference evidence="4" key="1">
    <citation type="journal article" date="2019" name="Int. J. Syst. Evol. Microbiol.">
        <title>The Global Catalogue of Microorganisms (GCM) 10K type strain sequencing project: providing services to taxonomists for standard genome sequencing and annotation.</title>
        <authorList>
            <consortium name="The Broad Institute Genomics Platform"/>
            <consortium name="The Broad Institute Genome Sequencing Center for Infectious Disease"/>
            <person name="Wu L."/>
            <person name="Ma J."/>
        </authorList>
    </citation>
    <scope>NUCLEOTIDE SEQUENCE [LARGE SCALE GENOMIC DNA]</scope>
    <source>
        <strain evidence="4">KACC 12633</strain>
    </source>
</reference>
<proteinExistence type="predicted"/>
<dbReference type="SUPFAM" id="SSF46955">
    <property type="entry name" value="Putative DNA-binding domain"/>
    <property type="match status" value="1"/>
</dbReference>
<gene>
    <name evidence="3" type="ORF">ACFPP9_22300</name>
</gene>
<dbReference type="PROSITE" id="PS50937">
    <property type="entry name" value="HTH_MERR_2"/>
    <property type="match status" value="1"/>
</dbReference>
<keyword evidence="1" id="KW-0238">DNA-binding</keyword>
<feature type="domain" description="HTH merR-type" evidence="2">
    <location>
        <begin position="3"/>
        <end position="71"/>
    </location>
</feature>
<dbReference type="PANTHER" id="PTHR30204">
    <property type="entry name" value="REDOX-CYCLING DRUG-SENSING TRANSCRIPTIONAL ACTIVATOR SOXR"/>
    <property type="match status" value="1"/>
</dbReference>
<dbReference type="SMART" id="SM00422">
    <property type="entry name" value="HTH_MERR"/>
    <property type="match status" value="1"/>
</dbReference>
<organism evidence="3 4">
    <name type="scientific">Kaistia terrae</name>
    <dbReference type="NCBI Taxonomy" id="537017"/>
    <lineage>
        <taxon>Bacteria</taxon>
        <taxon>Pseudomonadati</taxon>
        <taxon>Pseudomonadota</taxon>
        <taxon>Alphaproteobacteria</taxon>
        <taxon>Hyphomicrobiales</taxon>
        <taxon>Kaistiaceae</taxon>
        <taxon>Kaistia</taxon>
    </lineage>
</organism>
<evidence type="ECO:0000259" key="2">
    <source>
        <dbReference type="PROSITE" id="PS50937"/>
    </source>
</evidence>
<evidence type="ECO:0000313" key="4">
    <source>
        <dbReference type="Proteomes" id="UP001596150"/>
    </source>
</evidence>
<keyword evidence="4" id="KW-1185">Reference proteome</keyword>
<dbReference type="InterPro" id="IPR047057">
    <property type="entry name" value="MerR_fam"/>
</dbReference>
<sequence>MNLLDIGVLAERSGVPASTLRYYEEIGLIESVARRGLRRQFDRQALTQLALIALGKTAGFSLEEIKGMFGKDGSPDLPRTALHQRADKLDLQIRELTTLRNALRHVADCQATSHMECPKFLRLLRLASPPQRERAPRPGRVKR</sequence>
<dbReference type="Proteomes" id="UP001596150">
    <property type="component" value="Unassembled WGS sequence"/>
</dbReference>
<comment type="caution">
    <text evidence="3">The sequence shown here is derived from an EMBL/GenBank/DDBJ whole genome shotgun (WGS) entry which is preliminary data.</text>
</comment>
<accession>A0ABW0Q1I7</accession>
<dbReference type="CDD" id="cd04781">
    <property type="entry name" value="HTH_MerR-like_sg6"/>
    <property type="match status" value="1"/>
</dbReference>
<protein>
    <submittedName>
        <fullName evidence="3">Helix-turn-helix domain-containing protein</fullName>
    </submittedName>
</protein>
<dbReference type="Pfam" id="PF13411">
    <property type="entry name" value="MerR_1"/>
    <property type="match status" value="1"/>
</dbReference>
<name>A0ABW0Q1I7_9HYPH</name>